<dbReference type="GO" id="GO:0016757">
    <property type="term" value="F:glycosyltransferase activity"/>
    <property type="evidence" value="ECO:0007669"/>
    <property type="project" value="UniProtKB-KW"/>
</dbReference>
<dbReference type="RefSeq" id="WP_015441244.1">
    <property type="nucleotide sequence ID" value="NC_020520.1"/>
</dbReference>
<evidence type="ECO:0000256" key="7">
    <source>
        <dbReference type="ARBA" id="ARBA00039022"/>
    </source>
</evidence>
<evidence type="ECO:0000256" key="9">
    <source>
        <dbReference type="ARBA" id="ARBA00048689"/>
    </source>
</evidence>
<evidence type="ECO:0000313" key="12">
    <source>
        <dbReference type="EMBL" id="BAN01997.1"/>
    </source>
</evidence>
<dbReference type="KEGG" id="aym:YM304_16830"/>
<dbReference type="SUPFAM" id="SSF53448">
    <property type="entry name" value="Nucleotide-diphospho-sugar transferases"/>
    <property type="match status" value="1"/>
</dbReference>
<dbReference type="InterPro" id="IPR001173">
    <property type="entry name" value="Glyco_trans_2-like"/>
</dbReference>
<evidence type="ECO:0000256" key="4">
    <source>
        <dbReference type="ARBA" id="ARBA00022676"/>
    </source>
</evidence>
<evidence type="ECO:0000259" key="11">
    <source>
        <dbReference type="Pfam" id="PF00535"/>
    </source>
</evidence>
<accession>A0A6C7E566</accession>
<evidence type="ECO:0000256" key="3">
    <source>
        <dbReference type="ARBA" id="ARBA00006739"/>
    </source>
</evidence>
<keyword evidence="4 12" id="KW-0328">Glycosyltransferase</keyword>
<dbReference type="Pfam" id="PF00535">
    <property type="entry name" value="Glycos_transf_2"/>
    <property type="match status" value="1"/>
</dbReference>
<comment type="cofactor">
    <cofactor evidence="1">
        <name>Mn(2+)</name>
        <dbReference type="ChEBI" id="CHEBI:29035"/>
    </cofactor>
</comment>
<comment type="catalytic activity">
    <reaction evidence="9">
        <text>(2R)-3-phosphoglycerate + UDP-alpha-D-glucose = (2R)-2-O-(alpha-D-glucopyranosyl)-3-phospho-glycerate + UDP + H(+)</text>
        <dbReference type="Rhea" id="RHEA:31319"/>
        <dbReference type="ChEBI" id="CHEBI:15378"/>
        <dbReference type="ChEBI" id="CHEBI:58223"/>
        <dbReference type="ChEBI" id="CHEBI:58272"/>
        <dbReference type="ChEBI" id="CHEBI:58885"/>
        <dbReference type="ChEBI" id="CHEBI:62600"/>
        <dbReference type="EC" id="2.4.1.266"/>
    </reaction>
    <physiologicalReaction direction="left-to-right" evidence="9">
        <dbReference type="Rhea" id="RHEA:31320"/>
    </physiologicalReaction>
</comment>
<organism evidence="12 13">
    <name type="scientific">Ilumatobacter coccineus (strain NBRC 103263 / KCTC 29153 / YM16-304)</name>
    <dbReference type="NCBI Taxonomy" id="1313172"/>
    <lineage>
        <taxon>Bacteria</taxon>
        <taxon>Bacillati</taxon>
        <taxon>Actinomycetota</taxon>
        <taxon>Acidimicrobiia</taxon>
        <taxon>Acidimicrobiales</taxon>
        <taxon>Ilumatobacteraceae</taxon>
        <taxon>Ilumatobacter</taxon>
    </lineage>
</organism>
<comment type="similarity">
    <text evidence="3">Belongs to the glycosyltransferase 2 family.</text>
</comment>
<dbReference type="PANTHER" id="PTHR48090">
    <property type="entry name" value="UNDECAPRENYL-PHOSPHATE 4-DEOXY-4-FORMAMIDO-L-ARABINOSE TRANSFERASE-RELATED"/>
    <property type="match status" value="1"/>
</dbReference>
<proteinExistence type="inferred from homology"/>
<evidence type="ECO:0000256" key="10">
    <source>
        <dbReference type="ARBA" id="ARBA00048997"/>
    </source>
</evidence>
<dbReference type="InterPro" id="IPR050256">
    <property type="entry name" value="Glycosyltransferase_2"/>
</dbReference>
<evidence type="ECO:0000313" key="13">
    <source>
        <dbReference type="Proteomes" id="UP000011863"/>
    </source>
</evidence>
<reference evidence="12 13" key="1">
    <citation type="journal article" date="2013" name="Int. J. Syst. Evol. Microbiol.">
        <title>Ilumatobacter nonamiense sp. nov. and Ilumatobacter coccineum sp. nov., isolated from seashore sand.</title>
        <authorList>
            <person name="Matsumoto A."/>
            <person name="Kasai H."/>
            <person name="Matsuo Y."/>
            <person name="Shizuri Y."/>
            <person name="Ichikawa N."/>
            <person name="Fujita N."/>
            <person name="Omura S."/>
            <person name="Takahashi Y."/>
        </authorList>
    </citation>
    <scope>NUCLEOTIDE SEQUENCE [LARGE SCALE GENOMIC DNA]</scope>
    <source>
        <strain evidence="13">NBRC 103263 / KCTC 29153 / YM16-304</strain>
    </source>
</reference>
<evidence type="ECO:0000256" key="5">
    <source>
        <dbReference type="ARBA" id="ARBA00022679"/>
    </source>
</evidence>
<protein>
    <recommendedName>
        <fullName evidence="8">Glucosyl-3-phosphoglycerate synthase</fullName>
        <ecNumber evidence="7">2.4.1.266</ecNumber>
    </recommendedName>
</protein>
<keyword evidence="6" id="KW-0460">Magnesium</keyword>
<dbReference type="Gene3D" id="3.90.550.10">
    <property type="entry name" value="Spore Coat Polysaccharide Biosynthesis Protein SpsA, Chain A"/>
    <property type="match status" value="1"/>
</dbReference>
<keyword evidence="5 12" id="KW-0808">Transferase</keyword>
<feature type="domain" description="Glycosyltransferase 2-like" evidence="11">
    <location>
        <begin position="31"/>
        <end position="200"/>
    </location>
</feature>
<evidence type="ECO:0000256" key="1">
    <source>
        <dbReference type="ARBA" id="ARBA00001936"/>
    </source>
</evidence>
<evidence type="ECO:0000256" key="6">
    <source>
        <dbReference type="ARBA" id="ARBA00022842"/>
    </source>
</evidence>
<dbReference type="NCBIfam" id="NF010496">
    <property type="entry name" value="PRK13915.1"/>
    <property type="match status" value="1"/>
</dbReference>
<name>A0A6C7E566_ILUCY</name>
<dbReference type="OrthoDB" id="5011697at2"/>
<evidence type="ECO:0000256" key="2">
    <source>
        <dbReference type="ARBA" id="ARBA00001946"/>
    </source>
</evidence>
<dbReference type="Proteomes" id="UP000011863">
    <property type="component" value="Chromosome"/>
</dbReference>
<dbReference type="EMBL" id="AP012057">
    <property type="protein sequence ID" value="BAN01997.1"/>
    <property type="molecule type" value="Genomic_DNA"/>
</dbReference>
<dbReference type="EC" id="2.4.1.266" evidence="7"/>
<evidence type="ECO:0000256" key="8">
    <source>
        <dbReference type="ARBA" id="ARBA00040894"/>
    </source>
</evidence>
<keyword evidence="13" id="KW-1185">Reference proteome</keyword>
<comment type="catalytic activity">
    <reaction evidence="10">
        <text>an NDP-alpha-D-glucose + (2R)-3-phosphoglycerate = (2R)-2-O-(alpha-D-glucopyranosyl)-3-phospho-glycerate + a ribonucleoside 5'-diphosphate + H(+)</text>
        <dbReference type="Rhea" id="RHEA:47244"/>
        <dbReference type="ChEBI" id="CHEBI:15378"/>
        <dbReference type="ChEBI" id="CHEBI:57930"/>
        <dbReference type="ChEBI" id="CHEBI:58272"/>
        <dbReference type="ChEBI" id="CHEBI:62600"/>
        <dbReference type="ChEBI" id="CHEBI:76533"/>
        <dbReference type="EC" id="2.4.1.266"/>
    </reaction>
    <physiologicalReaction direction="left-to-right" evidence="10">
        <dbReference type="Rhea" id="RHEA:47245"/>
    </physiologicalReaction>
</comment>
<dbReference type="AlphaFoldDB" id="A0A6C7E566"/>
<gene>
    <name evidence="12" type="primary">gpgS</name>
    <name evidence="12" type="ORF">YM304_16830</name>
</gene>
<sequence>MAGVRTFEVPDRLDDDEIARLLELKGDRTISVCLPCRDEAATVGPLISVIRSELIAKTGLVDELIVLDDRSTDDTARVATHAGARVVSIDDVHVSHGEGFGKGNALWATLLVSHGDFVVWCDGDVTSFEPDWVSKLLLPMLDDDSVGMVKALYHRPTKYGGGGRTTELVARPLMSRYFPELTGLAQPLSGEYAGRRSVLESLSFVQGWGVEMGLLIDIADRYGPEAIAQVDLGNRLHRHRSLQSLSVQAAEVMATMLDRAGHPPGDGEVQQALIRADGTDVPLNLRSRPSLASLGLSRTSA</sequence>
<comment type="cofactor">
    <cofactor evidence="2">
        <name>Mg(2+)</name>
        <dbReference type="ChEBI" id="CHEBI:18420"/>
    </cofactor>
</comment>
<dbReference type="InterPro" id="IPR029044">
    <property type="entry name" value="Nucleotide-diphossugar_trans"/>
</dbReference>
<dbReference type="PANTHER" id="PTHR48090:SF10">
    <property type="entry name" value="GLUCOSYL-3-PHOSPHOGLYCERATE SYNTHASE"/>
    <property type="match status" value="1"/>
</dbReference>